<evidence type="ECO:0000313" key="2">
    <source>
        <dbReference type="Proteomes" id="UP000315496"/>
    </source>
</evidence>
<dbReference type="SUPFAM" id="SSF55331">
    <property type="entry name" value="Tautomerase/MIF"/>
    <property type="match status" value="1"/>
</dbReference>
<keyword evidence="2" id="KW-1185">Reference proteome</keyword>
<sequence>MASATLTLGPGCTPQDEQFPKILASMVSEATGRPEPMVMAMVLHSDIMPGLLQQPVATLHLALIGTEDPHRAQQMVKFLTWKLADRLGVMRSHFSVIVHFMERNHTVIAGEVR</sequence>
<dbReference type="EMBL" id="VDLU01000001">
    <property type="protein sequence ID" value="TNJ29597.1"/>
    <property type="molecule type" value="Genomic_DNA"/>
</dbReference>
<accession>A0A4Z1T8X9</accession>
<name>A0A4Z1T8X9_GIAMU</name>
<gene>
    <name evidence="1" type="ORF">GMRT_13985</name>
</gene>
<evidence type="ECO:0000313" key="1">
    <source>
        <dbReference type="EMBL" id="TNJ29597.1"/>
    </source>
</evidence>
<reference evidence="1 2" key="1">
    <citation type="submission" date="2019-05" db="EMBL/GenBank/DDBJ databases">
        <title>The compact genome of Giardia muris reveals important steps in the evolution of intestinal protozoan parasites.</title>
        <authorList>
            <person name="Xu F."/>
            <person name="Jimenez-Gonzalez A."/>
            <person name="Einarsson E."/>
            <person name="Astvaldsson A."/>
            <person name="Peirasmaki D."/>
            <person name="Eckmann L."/>
            <person name="Andersson J.O."/>
            <person name="Svard S.G."/>
            <person name="Jerlstrom-Hultqvist J."/>
        </authorList>
    </citation>
    <scope>NUCLEOTIDE SEQUENCE [LARGE SCALE GENOMIC DNA]</scope>
    <source>
        <strain evidence="1 2">Roberts-Thomson</strain>
    </source>
</reference>
<protein>
    <recommendedName>
        <fullName evidence="3">Macrophage migration inhibitory factor</fullName>
    </recommendedName>
</protein>
<organism evidence="1 2">
    <name type="scientific">Giardia muris</name>
    <dbReference type="NCBI Taxonomy" id="5742"/>
    <lineage>
        <taxon>Eukaryota</taxon>
        <taxon>Metamonada</taxon>
        <taxon>Diplomonadida</taxon>
        <taxon>Hexamitidae</taxon>
        <taxon>Giardiinae</taxon>
        <taxon>Giardia</taxon>
    </lineage>
</organism>
<dbReference type="InterPro" id="IPR014347">
    <property type="entry name" value="Tautomerase/MIF_sf"/>
</dbReference>
<dbReference type="Proteomes" id="UP000315496">
    <property type="component" value="Chromosome 1"/>
</dbReference>
<dbReference type="VEuPathDB" id="GiardiaDB:GMRT_13985"/>
<comment type="caution">
    <text evidence="1">The sequence shown here is derived from an EMBL/GenBank/DDBJ whole genome shotgun (WGS) entry which is preliminary data.</text>
</comment>
<evidence type="ECO:0008006" key="3">
    <source>
        <dbReference type="Google" id="ProtNLM"/>
    </source>
</evidence>
<dbReference type="AlphaFoldDB" id="A0A4Z1T8X9"/>
<dbReference type="Gene3D" id="3.30.429.10">
    <property type="entry name" value="Macrophage Migration Inhibitory Factor"/>
    <property type="match status" value="1"/>
</dbReference>
<proteinExistence type="predicted"/>